<protein>
    <submittedName>
        <fullName evidence="2">Uncharacterized protein</fullName>
    </submittedName>
</protein>
<feature type="region of interest" description="Disordered" evidence="1">
    <location>
        <begin position="1"/>
        <end position="24"/>
    </location>
</feature>
<sequence length="197" mass="21197">MATGGGPQSTRDFTTAEEVASSTLTPLSVDGFRGLEVGLSDGSAIPGPSCSAAPPDPVSSEPEAETSQLIQPRQSAPHRRRSGDNQQRNGFTVLERELRGIRVAIGSVNTWLIRMERRRLNLSSTLLHLAIAVERLATLPPQTLSSYPHPSPPPRLLTSSNSPAAVHPLRRVARTRGGRDGGRGRGKCSFEQFLVLF</sequence>
<accession>A0A9D3MYS1</accession>
<proteinExistence type="predicted"/>
<dbReference type="AlphaFoldDB" id="A0A9D3MYS1"/>
<name>A0A9D3MYS1_ANGAN</name>
<feature type="region of interest" description="Disordered" evidence="1">
    <location>
        <begin position="145"/>
        <end position="164"/>
    </location>
</feature>
<evidence type="ECO:0000313" key="3">
    <source>
        <dbReference type="Proteomes" id="UP001044222"/>
    </source>
</evidence>
<organism evidence="2 3">
    <name type="scientific">Anguilla anguilla</name>
    <name type="common">European freshwater eel</name>
    <name type="synonym">Muraena anguilla</name>
    <dbReference type="NCBI Taxonomy" id="7936"/>
    <lineage>
        <taxon>Eukaryota</taxon>
        <taxon>Metazoa</taxon>
        <taxon>Chordata</taxon>
        <taxon>Craniata</taxon>
        <taxon>Vertebrata</taxon>
        <taxon>Euteleostomi</taxon>
        <taxon>Actinopterygii</taxon>
        <taxon>Neopterygii</taxon>
        <taxon>Teleostei</taxon>
        <taxon>Anguilliformes</taxon>
        <taxon>Anguillidae</taxon>
        <taxon>Anguilla</taxon>
    </lineage>
</organism>
<reference evidence="2" key="1">
    <citation type="submission" date="2021-01" db="EMBL/GenBank/DDBJ databases">
        <title>A chromosome-scale assembly of European eel, Anguilla anguilla.</title>
        <authorList>
            <person name="Henkel C."/>
            <person name="Jong-Raadsen S.A."/>
            <person name="Dufour S."/>
            <person name="Weltzien F.-A."/>
            <person name="Palstra A.P."/>
            <person name="Pelster B."/>
            <person name="Spaink H.P."/>
            <person name="Van Den Thillart G.E."/>
            <person name="Jansen H."/>
            <person name="Zahm M."/>
            <person name="Klopp C."/>
            <person name="Cedric C."/>
            <person name="Louis A."/>
            <person name="Berthelot C."/>
            <person name="Parey E."/>
            <person name="Roest Crollius H."/>
            <person name="Montfort J."/>
            <person name="Robinson-Rechavi M."/>
            <person name="Bucao C."/>
            <person name="Bouchez O."/>
            <person name="Gislard M."/>
            <person name="Lluch J."/>
            <person name="Milhes M."/>
            <person name="Lampietro C."/>
            <person name="Lopez Roques C."/>
            <person name="Donnadieu C."/>
            <person name="Braasch I."/>
            <person name="Desvignes T."/>
            <person name="Postlethwait J."/>
            <person name="Bobe J."/>
            <person name="Guiguen Y."/>
            <person name="Dirks R."/>
        </authorList>
    </citation>
    <scope>NUCLEOTIDE SEQUENCE</scope>
    <source>
        <strain evidence="2">Tag_6206</strain>
        <tissue evidence="2">Liver</tissue>
    </source>
</reference>
<dbReference type="EMBL" id="JAFIRN010000001">
    <property type="protein sequence ID" value="KAG5857150.1"/>
    <property type="molecule type" value="Genomic_DNA"/>
</dbReference>
<gene>
    <name evidence="2" type="ORF">ANANG_G00016070</name>
</gene>
<feature type="compositionally biased region" description="Polar residues" evidence="1">
    <location>
        <begin position="65"/>
        <end position="74"/>
    </location>
</feature>
<comment type="caution">
    <text evidence="2">The sequence shown here is derived from an EMBL/GenBank/DDBJ whole genome shotgun (WGS) entry which is preliminary data.</text>
</comment>
<dbReference type="Proteomes" id="UP001044222">
    <property type="component" value="Unassembled WGS sequence"/>
</dbReference>
<keyword evidence="3" id="KW-1185">Reference proteome</keyword>
<feature type="region of interest" description="Disordered" evidence="1">
    <location>
        <begin position="38"/>
        <end position="88"/>
    </location>
</feature>
<evidence type="ECO:0000313" key="2">
    <source>
        <dbReference type="EMBL" id="KAG5857150.1"/>
    </source>
</evidence>
<evidence type="ECO:0000256" key="1">
    <source>
        <dbReference type="SAM" id="MobiDB-lite"/>
    </source>
</evidence>